<dbReference type="AlphaFoldDB" id="A0A0N4VI49"/>
<evidence type="ECO:0000256" key="3">
    <source>
        <dbReference type="ARBA" id="ARBA00022989"/>
    </source>
</evidence>
<proteinExistence type="predicted"/>
<gene>
    <name evidence="8" type="ORF">EVEC_LOCUS9845</name>
</gene>
<evidence type="ECO:0000313" key="9">
    <source>
        <dbReference type="Proteomes" id="UP000274131"/>
    </source>
</evidence>
<keyword evidence="3 5" id="KW-1133">Transmembrane helix</keyword>
<name>A0A0N4VI49_ENTVE</name>
<feature type="transmembrane region" description="Helical" evidence="5">
    <location>
        <begin position="326"/>
        <end position="348"/>
    </location>
</feature>
<dbReference type="PANTHER" id="PTHR11827:SF73">
    <property type="entry name" value="KAZACHOC, ISOFORM G"/>
    <property type="match status" value="1"/>
</dbReference>
<dbReference type="EMBL" id="UXUI01010334">
    <property type="protein sequence ID" value="VDD95094.1"/>
    <property type="molecule type" value="Genomic_DNA"/>
</dbReference>
<dbReference type="STRING" id="51028.A0A0N4VI49"/>
<feature type="transmembrane region" description="Helical" evidence="5">
    <location>
        <begin position="13"/>
        <end position="34"/>
    </location>
</feature>
<evidence type="ECO:0000256" key="2">
    <source>
        <dbReference type="ARBA" id="ARBA00022692"/>
    </source>
</evidence>
<organism evidence="10">
    <name type="scientific">Enterobius vermicularis</name>
    <name type="common">Human pinworm</name>
    <dbReference type="NCBI Taxonomy" id="51028"/>
    <lineage>
        <taxon>Eukaryota</taxon>
        <taxon>Metazoa</taxon>
        <taxon>Ecdysozoa</taxon>
        <taxon>Nematoda</taxon>
        <taxon>Chromadorea</taxon>
        <taxon>Rhabditida</taxon>
        <taxon>Spirurina</taxon>
        <taxon>Oxyuridomorpha</taxon>
        <taxon>Oxyuroidea</taxon>
        <taxon>Oxyuridae</taxon>
        <taxon>Enterobius</taxon>
    </lineage>
</organism>
<dbReference type="GO" id="GO:1990573">
    <property type="term" value="P:potassium ion import across plasma membrane"/>
    <property type="evidence" value="ECO:0007669"/>
    <property type="project" value="TreeGrafter"/>
</dbReference>
<dbReference type="Pfam" id="PF03522">
    <property type="entry name" value="SLC12"/>
    <property type="match status" value="2"/>
</dbReference>
<accession>A0A0N4VI49</accession>
<dbReference type="PANTHER" id="PTHR11827">
    <property type="entry name" value="SOLUTE CARRIER FAMILY 12, CATION COTRANSPORTERS"/>
    <property type="match status" value="1"/>
</dbReference>
<dbReference type="OrthoDB" id="2020542at2759"/>
<dbReference type="GO" id="GO:0055075">
    <property type="term" value="P:potassium ion homeostasis"/>
    <property type="evidence" value="ECO:0007669"/>
    <property type="project" value="TreeGrafter"/>
</dbReference>
<sequence length="810" mass="90550">MVLGREKTVVNKFALPAVCVVLMCILCTFIGVFLKFNGTESLKFCMVGDRPVDLVTFSQQYHHTPNCTVEGLTQVFCSQQNQSSELHCEEYFSRITKSIKRWKGKQPAIGERIAIPGLSSGVFVENLWSKYQRVGDLLSKEKAPSKKTDRAHSQGFYIFAEQTTSFMILIGVFFPSVTGIMAGSNRSGNLKDASRSIPVGTLAAQISTSIVYLTGVLLFGASVSEMFIRDKFGQSAMGKLVISQLAVPHPTVILIGCFLSTVGAGMQSLTGAPRLLQAIADDDLIPFLSPFRQTDSRGEPIKAIFLTLLICELGILIAVIENITALITQFFLMCYLGVNAACALQSILKTPGWRPSFRYFHWSLSLLGSFLCIAVMFISAWHFALIAIFIGVAVYEYIEYAGAKKEWGDGLRGLKLSAARYALLNLEYKPEHSKNWRPQLLVLLPNEENEQQEGLLSFVSQLKAGKGLTIIGKCIKGNYPTQSETAETTRQQLNSLLKNYKIKGFCDVLVVSDILQGISCLVQTSGLGGLRHNTVVLPWPQQWHSVREVQVCQQFTYAIRAADAADCAILVLKDASAFPPSSTKVHGYLDVWWIVHDGGLLMLIPFLLKQHKTWKRTRLRLFTVAQVEDNSVNMKKDLETFLRYLRIESQVFVVELRDTDISDYTYVRTMKMEERCKLLKELQLSEKKHDLQNSFAESAKGRKLSRVSEEGSLRARISKFSAPEVGPIHIRIQSPRIPSFNARKMHTAVRLNELMRERSCDAELIIVNLPGPPTEDVAQYYMEFVEALTESLPRVLLVRGTGAEVVTIYS</sequence>
<feature type="domain" description="Amino acid permease/ SLC12A" evidence="6">
    <location>
        <begin position="150"/>
        <end position="441"/>
    </location>
</feature>
<keyword evidence="9" id="KW-1185">Reference proteome</keyword>
<dbReference type="WBParaSite" id="EVEC_0001050001-mRNA-1">
    <property type="protein sequence ID" value="EVEC_0001050001-mRNA-1"/>
    <property type="gene ID" value="EVEC_0001050001"/>
</dbReference>
<dbReference type="InterPro" id="IPR018491">
    <property type="entry name" value="SLC12_C"/>
</dbReference>
<dbReference type="GO" id="GO:0045202">
    <property type="term" value="C:synapse"/>
    <property type="evidence" value="ECO:0007669"/>
    <property type="project" value="GOC"/>
</dbReference>
<feature type="domain" description="SLC12A transporter C-terminal" evidence="7">
    <location>
        <begin position="455"/>
        <end position="575"/>
    </location>
</feature>
<evidence type="ECO:0000256" key="1">
    <source>
        <dbReference type="ARBA" id="ARBA00004141"/>
    </source>
</evidence>
<evidence type="ECO:0000259" key="7">
    <source>
        <dbReference type="Pfam" id="PF03522"/>
    </source>
</evidence>
<evidence type="ECO:0000259" key="6">
    <source>
        <dbReference type="Pfam" id="PF00324"/>
    </source>
</evidence>
<evidence type="ECO:0000256" key="5">
    <source>
        <dbReference type="SAM" id="Phobius"/>
    </source>
</evidence>
<keyword evidence="2 5" id="KW-0812">Transmembrane</keyword>
<comment type="subcellular location">
    <subcellularLocation>
        <location evidence="1">Membrane</location>
        <topology evidence="1">Multi-pass membrane protein</topology>
    </subcellularLocation>
</comment>
<dbReference type="GO" id="GO:0055064">
    <property type="term" value="P:chloride ion homeostasis"/>
    <property type="evidence" value="ECO:0007669"/>
    <property type="project" value="TreeGrafter"/>
</dbReference>
<dbReference type="GO" id="GO:0007268">
    <property type="term" value="P:chemical synaptic transmission"/>
    <property type="evidence" value="ECO:0007669"/>
    <property type="project" value="TreeGrafter"/>
</dbReference>
<keyword evidence="4 5" id="KW-0472">Membrane</keyword>
<evidence type="ECO:0000256" key="4">
    <source>
        <dbReference type="ARBA" id="ARBA00023136"/>
    </source>
</evidence>
<dbReference type="GO" id="GO:0006884">
    <property type="term" value="P:cell volume homeostasis"/>
    <property type="evidence" value="ECO:0007669"/>
    <property type="project" value="TreeGrafter"/>
</dbReference>
<dbReference type="Pfam" id="PF00324">
    <property type="entry name" value="AA_permease"/>
    <property type="match status" value="1"/>
</dbReference>
<evidence type="ECO:0000313" key="8">
    <source>
        <dbReference type="EMBL" id="VDD95094.1"/>
    </source>
</evidence>
<dbReference type="InterPro" id="IPR004842">
    <property type="entry name" value="SLC12A_fam"/>
</dbReference>
<dbReference type="Gene3D" id="1.20.1740.10">
    <property type="entry name" value="Amino acid/polyamine transporter I"/>
    <property type="match status" value="1"/>
</dbReference>
<dbReference type="GO" id="GO:0015379">
    <property type="term" value="F:potassium:chloride symporter activity"/>
    <property type="evidence" value="ECO:0007669"/>
    <property type="project" value="TreeGrafter"/>
</dbReference>
<reference evidence="10" key="1">
    <citation type="submission" date="2017-02" db="UniProtKB">
        <authorList>
            <consortium name="WormBaseParasite"/>
        </authorList>
    </citation>
    <scope>IDENTIFICATION</scope>
</reference>
<evidence type="ECO:0000313" key="10">
    <source>
        <dbReference type="WBParaSite" id="EVEC_0001050001-mRNA-1"/>
    </source>
</evidence>
<dbReference type="Proteomes" id="UP000274131">
    <property type="component" value="Unassembled WGS sequence"/>
</dbReference>
<feature type="transmembrane region" description="Helical" evidence="5">
    <location>
        <begin position="202"/>
        <end position="221"/>
    </location>
</feature>
<feature type="transmembrane region" description="Helical" evidence="5">
    <location>
        <begin position="301"/>
        <end position="320"/>
    </location>
</feature>
<dbReference type="GO" id="GO:0005886">
    <property type="term" value="C:plasma membrane"/>
    <property type="evidence" value="ECO:0007669"/>
    <property type="project" value="TreeGrafter"/>
</dbReference>
<dbReference type="InterPro" id="IPR004841">
    <property type="entry name" value="AA-permease/SLC12A_dom"/>
</dbReference>
<feature type="transmembrane region" description="Helical" evidence="5">
    <location>
        <begin position="369"/>
        <end position="395"/>
    </location>
</feature>
<reference evidence="8 9" key="2">
    <citation type="submission" date="2018-10" db="EMBL/GenBank/DDBJ databases">
        <authorList>
            <consortium name="Pathogen Informatics"/>
        </authorList>
    </citation>
    <scope>NUCLEOTIDE SEQUENCE [LARGE SCALE GENOMIC DNA]</scope>
</reference>
<protein>
    <submittedName>
        <fullName evidence="10">SLC12 domain-containing protein</fullName>
    </submittedName>
</protein>
<feature type="domain" description="SLC12A transporter C-terminal" evidence="7">
    <location>
        <begin position="584"/>
        <end position="810"/>
    </location>
</feature>
<feature type="transmembrane region" description="Helical" evidence="5">
    <location>
        <begin position="156"/>
        <end position="182"/>
    </location>
</feature>